<evidence type="ECO:0000256" key="2">
    <source>
        <dbReference type="ARBA" id="ARBA00022475"/>
    </source>
</evidence>
<dbReference type="Pfam" id="PF02687">
    <property type="entry name" value="FtsX"/>
    <property type="match status" value="2"/>
</dbReference>
<feature type="transmembrane region" description="Helical" evidence="6">
    <location>
        <begin position="21"/>
        <end position="41"/>
    </location>
</feature>
<name>A0A4R3KWA1_9SPHI</name>
<dbReference type="Pfam" id="PF12704">
    <property type="entry name" value="MacB_PCD"/>
    <property type="match status" value="2"/>
</dbReference>
<feature type="transmembrane region" description="Helical" evidence="6">
    <location>
        <begin position="426"/>
        <end position="447"/>
    </location>
</feature>
<feature type="transmembrane region" description="Helical" evidence="6">
    <location>
        <begin position="675"/>
        <end position="697"/>
    </location>
</feature>
<keyword evidence="2" id="KW-1003">Cell membrane</keyword>
<feature type="transmembrane region" description="Helical" evidence="6">
    <location>
        <begin position="378"/>
        <end position="405"/>
    </location>
</feature>
<dbReference type="AlphaFoldDB" id="A0A4R3KWA1"/>
<keyword evidence="9" id="KW-1185">Reference proteome</keyword>
<keyword evidence="4 6" id="KW-1133">Transmembrane helix</keyword>
<dbReference type="InterPro" id="IPR050250">
    <property type="entry name" value="Macrolide_Exporter_MacB"/>
</dbReference>
<sequence>MFRNYLKITGRNLWRNPGYSFINIFGLAAGLACCILILLFVQHEFSYDRFHEKGERIFRVAQQRPTSGAAEYWAVTSPAMAGTLTQEFPEVTAATTVAETFNPLLSLGDQYYEEQGILADTAFLDIFTFPLVQGNPETSLASPNSIVLTESLARKIFGEEDPMGRTLIYQDQHPHIVTGIMADVPETSHLTFSYVLPAASNQNYRECVSREPWNNNGWYTYVELAGGATTGQLEGKMYAYIEKNLADRRPEDRMTFFLQSLNDIHLPSRNILTFPFEKSGNQQYVYLFLAIGFAILLLACINYTNLAVARSIRRAQEVGMRKVAGARQGQLMAQFIGESVMMTFLALVLALVLAHLLLPFFSHLVERPLRMDYLDNPLLLPGMLTLTLLVGLLSGSYPAFLLTSLRPIQALAGKQGRRKAGFRLQPVLIVGQYAVSIALVVGSLVIYRQMQLVQNRDLGYNREHVLTVEVRDPGLSRHYASIREELLQDSRIITIAYSKNLPTSVLTTQNMFDYEGSNGKLLSTRTTSIDYDFLDIYGISVIAGRGFSRRFGTDTLGAPVALINETTAKALGWTPEEAVGKEFGYSDGRGRRTVLGVVSDFHYNSIHRAIDPLVLTLDREPAGYISARVSAQNLPGTVELFEQKVRQFTHYPFEYQFLDDSFDQLYKRDIRLGEMFGFFTLLAILIASLGLFGLAAYTSELRMKEIGVRKVLGANVSSIIRLLSKDYLKLVVFGFVIATPIAWYAMNKWLENFTYRVAIEWWIFALAGLLSVLVALLTVSFQSVKAALMNPVKSL</sequence>
<dbReference type="PANTHER" id="PTHR30572:SF18">
    <property type="entry name" value="ABC-TYPE MACROLIDE FAMILY EXPORT SYSTEM PERMEASE COMPONENT 2"/>
    <property type="match status" value="1"/>
</dbReference>
<dbReference type="InterPro" id="IPR025857">
    <property type="entry name" value="MacB_PCD"/>
</dbReference>
<evidence type="ECO:0000256" key="3">
    <source>
        <dbReference type="ARBA" id="ARBA00022692"/>
    </source>
</evidence>
<dbReference type="InterPro" id="IPR003838">
    <property type="entry name" value="ABC3_permease_C"/>
</dbReference>
<keyword evidence="3 6" id="KW-0812">Transmembrane</keyword>
<feature type="transmembrane region" description="Helical" evidence="6">
    <location>
        <begin position="727"/>
        <end position="746"/>
    </location>
</feature>
<comment type="subcellular location">
    <subcellularLocation>
        <location evidence="1">Cell membrane</location>
        <topology evidence="1">Multi-pass membrane protein</topology>
    </subcellularLocation>
</comment>
<reference evidence="8 9" key="1">
    <citation type="submission" date="2019-03" db="EMBL/GenBank/DDBJ databases">
        <title>Genomic Encyclopedia of Type Strains, Phase IV (KMG-IV): sequencing the most valuable type-strain genomes for metagenomic binning, comparative biology and taxonomic classification.</title>
        <authorList>
            <person name="Goeker M."/>
        </authorList>
    </citation>
    <scope>NUCLEOTIDE SEQUENCE [LARGE SCALE GENOMIC DNA]</scope>
    <source>
        <strain evidence="8 9">DSM 21100</strain>
    </source>
</reference>
<evidence type="ECO:0000256" key="4">
    <source>
        <dbReference type="ARBA" id="ARBA00022989"/>
    </source>
</evidence>
<keyword evidence="5 6" id="KW-0472">Membrane</keyword>
<organism evidence="8 9">
    <name type="scientific">Anseongella ginsenosidimutans</name>
    <dbReference type="NCBI Taxonomy" id="496056"/>
    <lineage>
        <taxon>Bacteria</taxon>
        <taxon>Pseudomonadati</taxon>
        <taxon>Bacteroidota</taxon>
        <taxon>Sphingobacteriia</taxon>
        <taxon>Sphingobacteriales</taxon>
        <taxon>Sphingobacteriaceae</taxon>
        <taxon>Anseongella</taxon>
    </lineage>
</organism>
<evidence type="ECO:0000256" key="5">
    <source>
        <dbReference type="ARBA" id="ARBA00023136"/>
    </source>
</evidence>
<protein>
    <submittedName>
        <fullName evidence="8">Putative ABC transport system permease protein</fullName>
    </submittedName>
</protein>
<evidence type="ECO:0000313" key="9">
    <source>
        <dbReference type="Proteomes" id="UP000295807"/>
    </source>
</evidence>
<dbReference type="PROSITE" id="PS50112">
    <property type="entry name" value="PAS"/>
    <property type="match status" value="1"/>
</dbReference>
<feature type="transmembrane region" description="Helical" evidence="6">
    <location>
        <begin position="335"/>
        <end position="358"/>
    </location>
</feature>
<proteinExistence type="predicted"/>
<dbReference type="GO" id="GO:0005886">
    <property type="term" value="C:plasma membrane"/>
    <property type="evidence" value="ECO:0007669"/>
    <property type="project" value="UniProtKB-SubCell"/>
</dbReference>
<gene>
    <name evidence="8" type="ORF">EDD80_102448</name>
</gene>
<dbReference type="RefSeq" id="WP_132128329.1">
    <property type="nucleotide sequence ID" value="NZ_CP042432.1"/>
</dbReference>
<evidence type="ECO:0000256" key="6">
    <source>
        <dbReference type="SAM" id="Phobius"/>
    </source>
</evidence>
<feature type="transmembrane region" description="Helical" evidence="6">
    <location>
        <begin position="761"/>
        <end position="781"/>
    </location>
</feature>
<accession>A0A4R3KWA1</accession>
<comment type="caution">
    <text evidence="8">The sequence shown here is derived from an EMBL/GenBank/DDBJ whole genome shotgun (WGS) entry which is preliminary data.</text>
</comment>
<evidence type="ECO:0000259" key="7">
    <source>
        <dbReference type="PROSITE" id="PS50112"/>
    </source>
</evidence>
<dbReference type="PROSITE" id="PS51257">
    <property type="entry name" value="PROKAR_LIPOPROTEIN"/>
    <property type="match status" value="1"/>
</dbReference>
<feature type="domain" description="PAS" evidence="7">
    <location>
        <begin position="551"/>
        <end position="581"/>
    </location>
</feature>
<dbReference type="PANTHER" id="PTHR30572">
    <property type="entry name" value="MEMBRANE COMPONENT OF TRANSPORTER-RELATED"/>
    <property type="match status" value="1"/>
</dbReference>
<dbReference type="Proteomes" id="UP000295807">
    <property type="component" value="Unassembled WGS sequence"/>
</dbReference>
<dbReference type="OrthoDB" id="1451596at2"/>
<dbReference type="InterPro" id="IPR000014">
    <property type="entry name" value="PAS"/>
</dbReference>
<feature type="transmembrane region" description="Helical" evidence="6">
    <location>
        <begin position="284"/>
        <end position="304"/>
    </location>
</feature>
<dbReference type="EMBL" id="SMAD01000002">
    <property type="protein sequence ID" value="TCS89254.1"/>
    <property type="molecule type" value="Genomic_DNA"/>
</dbReference>
<evidence type="ECO:0000256" key="1">
    <source>
        <dbReference type="ARBA" id="ARBA00004651"/>
    </source>
</evidence>
<evidence type="ECO:0000313" key="8">
    <source>
        <dbReference type="EMBL" id="TCS89254.1"/>
    </source>
</evidence>
<dbReference type="GO" id="GO:0022857">
    <property type="term" value="F:transmembrane transporter activity"/>
    <property type="evidence" value="ECO:0007669"/>
    <property type="project" value="TreeGrafter"/>
</dbReference>